<organism evidence="1 2">
    <name type="scientific">Saccharomonospora viridis</name>
    <dbReference type="NCBI Taxonomy" id="1852"/>
    <lineage>
        <taxon>Bacteria</taxon>
        <taxon>Bacillati</taxon>
        <taxon>Actinomycetota</taxon>
        <taxon>Actinomycetes</taxon>
        <taxon>Pseudonocardiales</taxon>
        <taxon>Pseudonocardiaceae</taxon>
        <taxon>Saccharomonospora</taxon>
    </lineage>
</organism>
<protein>
    <submittedName>
        <fullName evidence="1">Uncharacterized protein</fullName>
    </submittedName>
</protein>
<comment type="caution">
    <text evidence="1">The sequence shown here is derived from an EMBL/GenBank/DDBJ whole genome shotgun (WGS) entry which is preliminary data.</text>
</comment>
<dbReference type="EMBL" id="JRZE01000006">
    <property type="protein sequence ID" value="KHF42452.1"/>
    <property type="molecule type" value="Genomic_DNA"/>
</dbReference>
<name>A0A837D4I9_9PSEU</name>
<sequence length="60" mass="6597">MTDLAGKVDDKMAKRLRDGFSDTVSLPNLGRVGAYEYLKEGSNADENYQDAVKNLEQGDS</sequence>
<proteinExistence type="predicted"/>
<evidence type="ECO:0000313" key="2">
    <source>
        <dbReference type="Proteomes" id="UP000030848"/>
    </source>
</evidence>
<accession>A0A837D4I9</accession>
<dbReference type="AlphaFoldDB" id="A0A837D4I9"/>
<dbReference type="RefSeq" id="WP_049824491.1">
    <property type="nucleotide sequence ID" value="NZ_CALJZO010000111.1"/>
</dbReference>
<evidence type="ECO:0000313" key="1">
    <source>
        <dbReference type="EMBL" id="KHF42452.1"/>
    </source>
</evidence>
<reference evidence="1 2" key="1">
    <citation type="submission" date="2014-10" db="EMBL/GenBank/DDBJ databases">
        <title>Genome sequence of Micropolyspora internatus JCM3315.</title>
        <authorList>
            <person name="Shin S.-K."/>
            <person name="Yi H."/>
        </authorList>
    </citation>
    <scope>NUCLEOTIDE SEQUENCE [LARGE SCALE GENOMIC DNA]</scope>
    <source>
        <strain evidence="1 2">JCM 3315</strain>
    </source>
</reference>
<gene>
    <name evidence="1" type="ORF">MINT15_26540</name>
</gene>
<dbReference type="Proteomes" id="UP000030848">
    <property type="component" value="Unassembled WGS sequence"/>
</dbReference>